<evidence type="ECO:0000313" key="3">
    <source>
        <dbReference type="EMBL" id="MCT7941214.1"/>
    </source>
</evidence>
<dbReference type="AlphaFoldDB" id="A0A9X2WKS0"/>
<dbReference type="SUPFAM" id="SSF53474">
    <property type="entry name" value="alpha/beta-Hydrolases"/>
    <property type="match status" value="1"/>
</dbReference>
<dbReference type="EMBL" id="JAMTCD010000005">
    <property type="protein sequence ID" value="MCT7941214.1"/>
    <property type="molecule type" value="Genomic_DNA"/>
</dbReference>
<dbReference type="RefSeq" id="WP_261297633.1">
    <property type="nucleotide sequence ID" value="NZ_JAMTCD010000005.1"/>
</dbReference>
<dbReference type="GO" id="GO:0016787">
    <property type="term" value="F:hydrolase activity"/>
    <property type="evidence" value="ECO:0007669"/>
    <property type="project" value="UniProtKB-KW"/>
</dbReference>
<comment type="caution">
    <text evidence="3">The sequence shown here is derived from an EMBL/GenBank/DDBJ whole genome shotgun (WGS) entry which is preliminary data.</text>
</comment>
<organism evidence="3 4">
    <name type="scientific">Shewanella holmiensis</name>
    <dbReference type="NCBI Taxonomy" id="2952222"/>
    <lineage>
        <taxon>Bacteria</taxon>
        <taxon>Pseudomonadati</taxon>
        <taxon>Pseudomonadota</taxon>
        <taxon>Gammaproteobacteria</taxon>
        <taxon>Alteromonadales</taxon>
        <taxon>Shewanellaceae</taxon>
        <taxon>Shewanella</taxon>
    </lineage>
</organism>
<dbReference type="Proteomes" id="UP001155546">
    <property type="component" value="Unassembled WGS sequence"/>
</dbReference>
<dbReference type="Pfam" id="PF20434">
    <property type="entry name" value="BD-FAE"/>
    <property type="match status" value="1"/>
</dbReference>
<dbReference type="InterPro" id="IPR049492">
    <property type="entry name" value="BD-FAE-like_dom"/>
</dbReference>
<dbReference type="InterPro" id="IPR029058">
    <property type="entry name" value="AB_hydrolase_fold"/>
</dbReference>
<keyword evidence="4" id="KW-1185">Reference proteome</keyword>
<dbReference type="InterPro" id="IPR050300">
    <property type="entry name" value="GDXG_lipolytic_enzyme"/>
</dbReference>
<proteinExistence type="predicted"/>
<evidence type="ECO:0000313" key="4">
    <source>
        <dbReference type="Proteomes" id="UP001155546"/>
    </source>
</evidence>
<name>A0A9X2WKS0_9GAMM</name>
<gene>
    <name evidence="3" type="ORF">NE535_05310</name>
</gene>
<feature type="domain" description="BD-FAE-like" evidence="2">
    <location>
        <begin position="21"/>
        <end position="222"/>
    </location>
</feature>
<accession>A0A9X2WKS0</accession>
<keyword evidence="1 3" id="KW-0378">Hydrolase</keyword>
<dbReference type="Gene3D" id="3.40.50.1820">
    <property type="entry name" value="alpha/beta hydrolase"/>
    <property type="match status" value="1"/>
</dbReference>
<dbReference type="PANTHER" id="PTHR48081">
    <property type="entry name" value="AB HYDROLASE SUPERFAMILY PROTEIN C4A8.06C"/>
    <property type="match status" value="1"/>
</dbReference>
<reference evidence="3" key="1">
    <citation type="journal article" date="2023" name="Int. J. Syst. Evol. Microbiol.">
        <title>&lt;i&gt;Shewanella septentrionalis&lt;/i&gt; sp. nov. and &lt;i&gt;Shewanella holmiensis&lt;/i&gt; sp. nov., isolated from Baltic Sea water and sediments.</title>
        <authorList>
            <person name="Martin-Rodriguez A.J."/>
            <person name="Thorell K."/>
            <person name="Joffre E."/>
            <person name="Jensie-Markopoulos S."/>
            <person name="Moore E.R.B."/>
            <person name="Sjoling A."/>
        </authorList>
    </citation>
    <scope>NUCLEOTIDE SEQUENCE</scope>
    <source>
        <strain evidence="3">SP1S2-7</strain>
    </source>
</reference>
<protein>
    <submittedName>
        <fullName evidence="3">Alpha/beta fold hydrolase</fullName>
    </submittedName>
</protein>
<evidence type="ECO:0000256" key="1">
    <source>
        <dbReference type="ARBA" id="ARBA00022801"/>
    </source>
</evidence>
<evidence type="ECO:0000259" key="2">
    <source>
        <dbReference type="Pfam" id="PF20434"/>
    </source>
</evidence>
<sequence>MKYHQKKKIYYGIESQQFGHLYTPCNSSIRPVVIVVHGGYWKDNHSLETYATFAIVDYLQSFDVAIWNIEYRRMNAEGENINAPWPTIFKDVAAAIDHLGCIQHSESLDLDRILIIGHSAGGHLATWVASRESIAVDSELYPHVPLKIHRALSIAGILDLASVNDVDQPEQIYRLMGGERDTHPERYHACNPSILYHSQMVLTLVHGELDTCVNVSQTRLFCEQSQAKVRKIILPSCDHFSMLPHDGKWSDELWLQMQQLIAEEIKALG</sequence>
<dbReference type="PANTHER" id="PTHR48081:SF33">
    <property type="entry name" value="KYNURENINE FORMAMIDASE"/>
    <property type="match status" value="1"/>
</dbReference>